<dbReference type="Proteomes" id="UP000499080">
    <property type="component" value="Unassembled WGS sequence"/>
</dbReference>
<organism evidence="2 3">
    <name type="scientific">Araneus ventricosus</name>
    <name type="common">Orbweaver spider</name>
    <name type="synonym">Epeira ventricosa</name>
    <dbReference type="NCBI Taxonomy" id="182803"/>
    <lineage>
        <taxon>Eukaryota</taxon>
        <taxon>Metazoa</taxon>
        <taxon>Ecdysozoa</taxon>
        <taxon>Arthropoda</taxon>
        <taxon>Chelicerata</taxon>
        <taxon>Arachnida</taxon>
        <taxon>Araneae</taxon>
        <taxon>Araneomorphae</taxon>
        <taxon>Entelegynae</taxon>
        <taxon>Araneoidea</taxon>
        <taxon>Araneidae</taxon>
        <taxon>Araneus</taxon>
    </lineage>
</organism>
<name>A0A4Y2RYN9_ARAVE</name>
<comment type="caution">
    <text evidence="2">The sequence shown here is derived from an EMBL/GenBank/DDBJ whole genome shotgun (WGS) entry which is preliminary data.</text>
</comment>
<evidence type="ECO:0000313" key="2">
    <source>
        <dbReference type="EMBL" id="GBN80992.1"/>
    </source>
</evidence>
<evidence type="ECO:0000313" key="3">
    <source>
        <dbReference type="Proteomes" id="UP000499080"/>
    </source>
</evidence>
<protein>
    <submittedName>
        <fullName evidence="2">Uncharacterized protein</fullName>
    </submittedName>
</protein>
<evidence type="ECO:0000313" key="1">
    <source>
        <dbReference type="EMBL" id="GBN80927.1"/>
    </source>
</evidence>
<dbReference type="AlphaFoldDB" id="A0A4Y2RYN9"/>
<feature type="non-terminal residue" evidence="2">
    <location>
        <position position="1"/>
    </location>
</feature>
<accession>A0A4Y2RYN9</accession>
<proteinExistence type="predicted"/>
<dbReference type="EMBL" id="BGPR01019113">
    <property type="protein sequence ID" value="GBN80992.1"/>
    <property type="molecule type" value="Genomic_DNA"/>
</dbReference>
<dbReference type="EMBL" id="BGPR01019091">
    <property type="protein sequence ID" value="GBN80927.1"/>
    <property type="molecule type" value="Genomic_DNA"/>
</dbReference>
<reference evidence="2 3" key="1">
    <citation type="journal article" date="2019" name="Sci. Rep.">
        <title>Orb-weaving spider Araneus ventricosus genome elucidates the spidroin gene catalogue.</title>
        <authorList>
            <person name="Kono N."/>
            <person name="Nakamura H."/>
            <person name="Ohtoshi R."/>
            <person name="Moran D.A.P."/>
            <person name="Shinohara A."/>
            <person name="Yoshida Y."/>
            <person name="Fujiwara M."/>
            <person name="Mori M."/>
            <person name="Tomita M."/>
            <person name="Arakawa K."/>
        </authorList>
    </citation>
    <scope>NUCLEOTIDE SEQUENCE [LARGE SCALE GENOMIC DNA]</scope>
</reference>
<keyword evidence="3" id="KW-1185">Reference proteome</keyword>
<gene>
    <name evidence="2" type="ORF">AVEN_134754_1</name>
    <name evidence="1" type="ORF">AVEN_57629_1</name>
</gene>
<sequence length="73" mass="7959">EPMETFYTAANPAATNEEHMAPTSSTVKFISLTTTVNGVITDADKREVMTAIFTAVECTTLEKNLKSLIHLVI</sequence>